<dbReference type="EMBL" id="AEYE02000023">
    <property type="protein sequence ID" value="EPE96624.1"/>
    <property type="molecule type" value="Genomic_DNA"/>
</dbReference>
<evidence type="ECO:0000256" key="1">
    <source>
        <dbReference type="SAM" id="MobiDB-lite"/>
    </source>
</evidence>
<keyword evidence="3" id="KW-1185">Reference proteome</keyword>
<dbReference type="Proteomes" id="UP000014411">
    <property type="component" value="Unassembled WGS sequence"/>
</dbReference>
<dbReference type="RefSeq" id="WP_016555913.1">
    <property type="nucleotide sequence ID" value="NZ_AEYE02000023.1"/>
</dbReference>
<dbReference type="AlphaFoldDB" id="S3HD54"/>
<feature type="region of interest" description="Disordered" evidence="1">
    <location>
        <begin position="1"/>
        <end position="57"/>
    </location>
</feature>
<gene>
    <name evidence="2" type="ORF">RGCCGE502_19700</name>
</gene>
<name>S3HD54_9HYPH</name>
<organism evidence="2 3">
    <name type="scientific">Rhizobium grahamii CCGE 502</name>
    <dbReference type="NCBI Taxonomy" id="990285"/>
    <lineage>
        <taxon>Bacteria</taxon>
        <taxon>Pseudomonadati</taxon>
        <taxon>Pseudomonadota</taxon>
        <taxon>Alphaproteobacteria</taxon>
        <taxon>Hyphomicrobiales</taxon>
        <taxon>Rhizobiaceae</taxon>
        <taxon>Rhizobium/Agrobacterium group</taxon>
        <taxon>Rhizobium</taxon>
    </lineage>
</organism>
<dbReference type="HOGENOM" id="CLU_1141857_0_0_5"/>
<reference evidence="2 3" key="1">
    <citation type="journal article" date="2012" name="J. Bacteriol.">
        <title>Genome sequence of Rhizobium grahamii CCGE502, a broad-host-range symbiont with low nodulation competitiveness in Phaseolus vulgaris.</title>
        <authorList>
            <person name="Althabegoiti M.J."/>
            <person name="Lozano L."/>
            <person name="Torres-Tejerizo G."/>
            <person name="Ormeno-Orrillo E."/>
            <person name="Rogel M.A."/>
            <person name="Gonzalez V."/>
            <person name="Martinez-Romero E."/>
        </authorList>
    </citation>
    <scope>NUCLEOTIDE SEQUENCE [LARGE SCALE GENOMIC DNA]</scope>
    <source>
        <strain evidence="2 3">CCGE 502</strain>
    </source>
</reference>
<proteinExistence type="predicted"/>
<protein>
    <submittedName>
        <fullName evidence="2">Uncharacterized protein</fullName>
    </submittedName>
</protein>
<feature type="region of interest" description="Disordered" evidence="1">
    <location>
        <begin position="148"/>
        <end position="172"/>
    </location>
</feature>
<evidence type="ECO:0000313" key="2">
    <source>
        <dbReference type="EMBL" id="EPE96624.1"/>
    </source>
</evidence>
<feature type="compositionally biased region" description="Basic and acidic residues" evidence="1">
    <location>
        <begin position="15"/>
        <end position="29"/>
    </location>
</feature>
<accession>S3HD54</accession>
<evidence type="ECO:0000313" key="3">
    <source>
        <dbReference type="Proteomes" id="UP000014411"/>
    </source>
</evidence>
<sequence>MRSPWKLITGIVSRGKPESSNEVEDKIRALPDPGSGEAALAPPAIEASPYPADEIPLGPSAAPANGLARLATFAEIKPISGLAVTDGVEPVLATTIRLVTKDRLSVRAELSASTAAPNAFETHGPDISLVANLDRARRLTEPTTLLENDSRIGNPAVGRGEPTHIERTGTSTPTQVSTVAKGRVRRVKQRDTREAAKVLPEQGFIAETVRLDSEINELRHQLSQKLRVQNEQLRRMLARFDGY</sequence>
<comment type="caution">
    <text evidence="2">The sequence shown here is derived from an EMBL/GenBank/DDBJ whole genome shotgun (WGS) entry which is preliminary data.</text>
</comment>